<evidence type="ECO:0000313" key="12">
    <source>
        <dbReference type="EMBL" id="KZT56072.1"/>
    </source>
</evidence>
<dbReference type="PANTHER" id="PTHR12001:SF69">
    <property type="entry name" value="ALL TRANS-POLYPRENYL-DIPHOSPHATE SYNTHASE PDSS1"/>
    <property type="match status" value="1"/>
</dbReference>
<gene>
    <name evidence="12" type="ORF">CALCODRAFT_404808</name>
</gene>
<dbReference type="GO" id="GO:0008299">
    <property type="term" value="P:isoprenoid biosynthetic process"/>
    <property type="evidence" value="ECO:0007669"/>
    <property type="project" value="UniProtKB-KW"/>
</dbReference>
<keyword evidence="5" id="KW-0460">Magnesium</keyword>
<evidence type="ECO:0000256" key="10">
    <source>
        <dbReference type="ARBA" id="ARBA00032873"/>
    </source>
</evidence>
<keyword evidence="6" id="KW-0414">Isoprene biosynthesis</keyword>
<evidence type="ECO:0000256" key="6">
    <source>
        <dbReference type="ARBA" id="ARBA00023229"/>
    </source>
</evidence>
<feature type="non-terminal residue" evidence="12">
    <location>
        <position position="1"/>
    </location>
</feature>
<dbReference type="PANTHER" id="PTHR12001">
    <property type="entry name" value="GERANYLGERANYL PYROPHOSPHATE SYNTHASE"/>
    <property type="match status" value="1"/>
</dbReference>
<evidence type="ECO:0000256" key="3">
    <source>
        <dbReference type="ARBA" id="ARBA00022679"/>
    </source>
</evidence>
<evidence type="ECO:0000256" key="11">
    <source>
        <dbReference type="RuleBase" id="RU004466"/>
    </source>
</evidence>
<dbReference type="GO" id="GO:0046872">
    <property type="term" value="F:metal ion binding"/>
    <property type="evidence" value="ECO:0007669"/>
    <property type="project" value="UniProtKB-KW"/>
</dbReference>
<dbReference type="EMBL" id="KV423984">
    <property type="protein sequence ID" value="KZT56072.1"/>
    <property type="molecule type" value="Genomic_DNA"/>
</dbReference>
<dbReference type="SUPFAM" id="SSF48576">
    <property type="entry name" value="Terpenoid synthases"/>
    <property type="match status" value="1"/>
</dbReference>
<evidence type="ECO:0000256" key="5">
    <source>
        <dbReference type="ARBA" id="ARBA00022842"/>
    </source>
</evidence>
<dbReference type="GO" id="GO:1990234">
    <property type="term" value="C:transferase complex"/>
    <property type="evidence" value="ECO:0007669"/>
    <property type="project" value="TreeGrafter"/>
</dbReference>
<evidence type="ECO:0000256" key="1">
    <source>
        <dbReference type="ARBA" id="ARBA00001946"/>
    </source>
</evidence>
<dbReference type="Pfam" id="PF00348">
    <property type="entry name" value="polyprenyl_synt"/>
    <property type="match status" value="1"/>
</dbReference>
<evidence type="ECO:0000313" key="13">
    <source>
        <dbReference type="Proteomes" id="UP000076842"/>
    </source>
</evidence>
<dbReference type="GO" id="GO:0004659">
    <property type="term" value="F:prenyltransferase activity"/>
    <property type="evidence" value="ECO:0007669"/>
    <property type="project" value="InterPro"/>
</dbReference>
<dbReference type="InterPro" id="IPR008949">
    <property type="entry name" value="Isoprenoid_synthase_dom_sf"/>
</dbReference>
<accession>A0A165F2V2</accession>
<dbReference type="PROSITE" id="PS00444">
    <property type="entry name" value="POLYPRENYL_SYNTHASE_2"/>
    <property type="match status" value="1"/>
</dbReference>
<evidence type="ECO:0000256" key="4">
    <source>
        <dbReference type="ARBA" id="ARBA00022723"/>
    </source>
</evidence>
<feature type="non-terminal residue" evidence="12">
    <location>
        <position position="357"/>
    </location>
</feature>
<dbReference type="STRING" id="1353952.A0A165F2V2"/>
<dbReference type="InterPro" id="IPR033749">
    <property type="entry name" value="Polyprenyl_synt_CS"/>
</dbReference>
<dbReference type="InParanoid" id="A0A165F2V2"/>
<dbReference type="CDD" id="cd00685">
    <property type="entry name" value="Trans_IPPS_HT"/>
    <property type="match status" value="1"/>
</dbReference>
<dbReference type="Gene3D" id="1.10.600.10">
    <property type="entry name" value="Farnesyl Diphosphate Synthase"/>
    <property type="match status" value="1"/>
</dbReference>
<dbReference type="InterPro" id="IPR000092">
    <property type="entry name" value="Polyprenyl_synt"/>
</dbReference>
<keyword evidence="3 11" id="KW-0808">Transferase</keyword>
<evidence type="ECO:0000256" key="2">
    <source>
        <dbReference type="ARBA" id="ARBA00006706"/>
    </source>
</evidence>
<evidence type="ECO:0000256" key="9">
    <source>
        <dbReference type="ARBA" id="ARBA00032448"/>
    </source>
</evidence>
<evidence type="ECO:0000256" key="8">
    <source>
        <dbReference type="ARBA" id="ARBA00032424"/>
    </source>
</evidence>
<comment type="cofactor">
    <cofactor evidence="1">
        <name>Mg(2+)</name>
        <dbReference type="ChEBI" id="CHEBI:18420"/>
    </cofactor>
</comment>
<organism evidence="12 13">
    <name type="scientific">Calocera cornea HHB12733</name>
    <dbReference type="NCBI Taxonomy" id="1353952"/>
    <lineage>
        <taxon>Eukaryota</taxon>
        <taxon>Fungi</taxon>
        <taxon>Dikarya</taxon>
        <taxon>Basidiomycota</taxon>
        <taxon>Agaricomycotina</taxon>
        <taxon>Dacrymycetes</taxon>
        <taxon>Dacrymycetales</taxon>
        <taxon>Dacrymycetaceae</taxon>
        <taxon>Calocera</taxon>
    </lineage>
</organism>
<evidence type="ECO:0000256" key="7">
    <source>
        <dbReference type="ARBA" id="ARBA00032380"/>
    </source>
</evidence>
<dbReference type="OrthoDB" id="9927103at2759"/>
<name>A0A165F2V2_9BASI</name>
<proteinExistence type="inferred from homology"/>
<sequence>DPRQIVHRELALLRTNITALLGSGHPSLDTVAKYYFQAEGKHVRPLVVLLMAQATNGLSPDFPRLKWLGEQPNAERDMDDPLTANDVLNDHNPHMPDAPYPPYILPTQRRLAEITEMIHVASLLHDDVVDSSPVRRNAPSAPAAFGNKLSVLGGDFLLGRASAALARLGSLEVVELLATVISNLVEGEIMQMRPLALTPTTALAQAWHQYMQKTYLKTASLMAKSARAGVILGGGGRLDGGLEVRDVAYAFGRNLGIAFQLVDDMLDFTSSSALLGKPSDGADLRLGLATAPALFCWEEHGEMGELVARKFEGVGDVPKALQLIHASSAIPRTRELAKQHVNAACDALARLPESAAR</sequence>
<dbReference type="Proteomes" id="UP000076842">
    <property type="component" value="Unassembled WGS sequence"/>
</dbReference>
<comment type="similarity">
    <text evidence="2 11">Belongs to the FPP/GGPP synthase family.</text>
</comment>
<keyword evidence="13" id="KW-1185">Reference proteome</keyword>
<reference evidence="12 13" key="1">
    <citation type="journal article" date="2016" name="Mol. Biol. Evol.">
        <title>Comparative Genomics of Early-Diverging Mushroom-Forming Fungi Provides Insights into the Origins of Lignocellulose Decay Capabilities.</title>
        <authorList>
            <person name="Nagy L.G."/>
            <person name="Riley R."/>
            <person name="Tritt A."/>
            <person name="Adam C."/>
            <person name="Daum C."/>
            <person name="Floudas D."/>
            <person name="Sun H."/>
            <person name="Yadav J.S."/>
            <person name="Pangilinan J."/>
            <person name="Larsson K.H."/>
            <person name="Matsuura K."/>
            <person name="Barry K."/>
            <person name="Labutti K."/>
            <person name="Kuo R."/>
            <person name="Ohm R.A."/>
            <person name="Bhattacharya S.S."/>
            <person name="Shirouzu T."/>
            <person name="Yoshinaga Y."/>
            <person name="Martin F.M."/>
            <person name="Grigoriev I.V."/>
            <person name="Hibbett D.S."/>
        </authorList>
    </citation>
    <scope>NUCLEOTIDE SEQUENCE [LARGE SCALE GENOMIC DNA]</scope>
    <source>
        <strain evidence="12 13">HHB12733</strain>
    </source>
</reference>
<dbReference type="FunCoup" id="A0A165F2V2">
    <property type="interactions" value="71"/>
</dbReference>
<keyword evidence="4" id="KW-0479">Metal-binding</keyword>
<dbReference type="AlphaFoldDB" id="A0A165F2V2"/>
<dbReference type="GO" id="GO:0006744">
    <property type="term" value="P:ubiquinone biosynthetic process"/>
    <property type="evidence" value="ECO:0007669"/>
    <property type="project" value="TreeGrafter"/>
</dbReference>
<protein>
    <recommendedName>
        <fullName evidence="10">(2E,6E)-farnesyl diphosphate synthase</fullName>
    </recommendedName>
    <alternativeName>
        <fullName evidence="9">Dimethylallyltranstransferase</fullName>
    </alternativeName>
    <alternativeName>
        <fullName evidence="8">Farnesyl diphosphate synthase</fullName>
    </alternativeName>
    <alternativeName>
        <fullName evidence="7">Geranyltranstransferase</fullName>
    </alternativeName>
</protein>